<accession>A0ABQ5BTN4</accession>
<gene>
    <name evidence="5" type="ORF">Tco_0876335</name>
</gene>
<organism evidence="5 6">
    <name type="scientific">Tanacetum coccineum</name>
    <dbReference type="NCBI Taxonomy" id="301880"/>
    <lineage>
        <taxon>Eukaryota</taxon>
        <taxon>Viridiplantae</taxon>
        <taxon>Streptophyta</taxon>
        <taxon>Embryophyta</taxon>
        <taxon>Tracheophyta</taxon>
        <taxon>Spermatophyta</taxon>
        <taxon>Magnoliopsida</taxon>
        <taxon>eudicotyledons</taxon>
        <taxon>Gunneridae</taxon>
        <taxon>Pentapetalae</taxon>
        <taxon>asterids</taxon>
        <taxon>campanulids</taxon>
        <taxon>Asterales</taxon>
        <taxon>Asteraceae</taxon>
        <taxon>Asteroideae</taxon>
        <taxon>Anthemideae</taxon>
        <taxon>Anthemidinae</taxon>
        <taxon>Tanacetum</taxon>
    </lineage>
</organism>
<feature type="coiled-coil region" evidence="2">
    <location>
        <begin position="470"/>
        <end position="539"/>
    </location>
</feature>
<name>A0ABQ5BTN4_9ASTR</name>
<evidence type="ECO:0000256" key="1">
    <source>
        <dbReference type="PROSITE-ProRule" id="PRU00047"/>
    </source>
</evidence>
<dbReference type="PROSITE" id="PS50158">
    <property type="entry name" value="ZF_CCHC"/>
    <property type="match status" value="1"/>
</dbReference>
<feature type="region of interest" description="Disordered" evidence="3">
    <location>
        <begin position="1535"/>
        <end position="1556"/>
    </location>
</feature>
<comment type="caution">
    <text evidence="5">The sequence shown here is derived from an EMBL/GenBank/DDBJ whole genome shotgun (WGS) entry which is preliminary data.</text>
</comment>
<dbReference type="InterPro" id="IPR001878">
    <property type="entry name" value="Znf_CCHC"/>
</dbReference>
<dbReference type="InterPro" id="IPR036875">
    <property type="entry name" value="Znf_CCHC_sf"/>
</dbReference>
<sequence>MSNSNTNLQTQSSNALHNAIMEAGSKDRPPMLAPGNYVQWKSRIKRYIETKPNSELIHYCLQNPPYTYQWAEKTVPVAEGSSETTIERYMENYKSVSQDIRDQLNAEAEAKAIKRLKQGESINVQDLETNLYWEFGKFTSRDGESLESYYSRFYKMMNELVQNQCHVTNHQLNVQFLLQLQPEWQRFVTLVKQSQELKTVSYHKLYDILKQHQNEVNEIRAERLARTANPLALVAQQQPVYHHQNHPTQNTQYSSLDHNNLPETKEKQLLPLLLLLMIQNMIRGTGYDNQRAVNVAGDRDNVGTPVVQKSRIQCYNCKEYGHVSRECHKPKQVKDAAYHKEKMLLCKQEEARVQLNAEQTDWKDDTDDESDDQELEAHYMYMAQLQEVTPDQVDNSGPIFDDEPMHKVQNNNDNYNVFAMENEHPEQPESSNDIYLAEHSDTNITIDSLDTCYDRVQDDQDDTDDLDQERDLLASLIQKLKCEIDDSKNRNKFLESSNKELVDKLKGEIEDFKTKNKSLESSNNHFKEANNELSKTNQLMFKDLKKFQAELDKYNDVNYASKVEIDCAKAKGDLMSYKIDFEKSSNAYTQQINDLNQTISDMKKELCAHQETISIMSQAKEAQIKLYKTREDKELDKVIALENKVKVLNDIVYKTGQSVQTMNMLNRNCKTSFAKPEFLKKAQRANPRLYDIGCYNDNLALMLAPDSDETIRLEKERRSKLSDLIRPFDYDQLNNLYDLFVPQREKSAEQHYFPKTSKMSHTSSNKEFSKESFRKQTTLLEKRMDESIPWDQKCKSSKELFKIKKSVDTIFDGVERCKQTIAKRTYFGNIDPFIQNTIEGNFGPQISKLNADLEQFHLCLKEEMVADLRYFNSLEHEVDTLKSQLETQKTQFLNEIDRLSREYYYVDHMNAILGVYTDLDEVTNLQCDYLETLEKCEHLEKELSKSRTMSKSFEALQKHAINIELDLQQCKEKIKNDKSFNENQSNIFLKEREQYVEIQDLKAKLQDKGIAISELKKLIEKMKGKSVETKFEKSSVIRQPNAFKSQRQSILGVIPNTSVSRPQLKSNHLEDRVMSNNSQGKKQEVEDHRRKFKFSNNKTSITACNNSLNAKTLNLQPIAVPISTRELKHNVNQSVATSSKKTIATDSTVKKSRNISRKLYEQLVEIILFIVDSGYSKHMTRNLKLLNNFVEKFLGTVKFGNDQIAPILGYGDLVQGAITIKRVYYVEGLNHNLFSVGQFCDADLEVAFQKSTCYIRDLKGNDLLIGSRGIDLYSITLQDSTSLNPICLTAKATSSQAWLWHRCLSHLNFDTINLLSKNNILNGLLIAKSSALARCFSSVRDFKVLIQAIHSPCASLRMITAIDSAKVMGKSEIANMAMPLFSKRPDVYEKLIEANVVERWSRAYCPRDRYNYMTSNSVESINSLTRDVRKVPITNLMEWYRKLVQGWYCERREKYKDGPLDELSDWAKAKIRKRMQKSLNWAVVGITVGRVYEVDDRQMIQTVELCNGTYQELVYPVGEVSSWQIPNYLLVVKPPHMDKQPSSRPKSTKRIRSQAEEPVTVRCGRCGARGHNLQGYRETISYTKKRTYPRGSSQQADDYLPQSMSWSFDAVNLDDP</sequence>
<dbReference type="EMBL" id="BQNB010013574">
    <property type="protein sequence ID" value="GJT17629.1"/>
    <property type="molecule type" value="Genomic_DNA"/>
</dbReference>
<reference evidence="5" key="2">
    <citation type="submission" date="2022-01" db="EMBL/GenBank/DDBJ databases">
        <authorList>
            <person name="Yamashiro T."/>
            <person name="Shiraishi A."/>
            <person name="Satake H."/>
            <person name="Nakayama K."/>
        </authorList>
    </citation>
    <scope>NUCLEOTIDE SEQUENCE</scope>
</reference>
<feature type="coiled-coil region" evidence="2">
    <location>
        <begin position="871"/>
        <end position="942"/>
    </location>
</feature>
<evidence type="ECO:0000256" key="3">
    <source>
        <dbReference type="SAM" id="MobiDB-lite"/>
    </source>
</evidence>
<dbReference type="InterPro" id="IPR054722">
    <property type="entry name" value="PolX-like_BBD"/>
</dbReference>
<keyword evidence="6" id="KW-1185">Reference proteome</keyword>
<dbReference type="Proteomes" id="UP001151760">
    <property type="component" value="Unassembled WGS sequence"/>
</dbReference>
<keyword evidence="1" id="KW-0479">Metal-binding</keyword>
<dbReference type="Pfam" id="PF13976">
    <property type="entry name" value="gag_pre-integrs"/>
    <property type="match status" value="1"/>
</dbReference>
<dbReference type="SUPFAM" id="SSF57756">
    <property type="entry name" value="Retrovirus zinc finger-like domains"/>
    <property type="match status" value="1"/>
</dbReference>
<dbReference type="Pfam" id="PF00098">
    <property type="entry name" value="zf-CCHC"/>
    <property type="match status" value="1"/>
</dbReference>
<evidence type="ECO:0000313" key="6">
    <source>
        <dbReference type="Proteomes" id="UP001151760"/>
    </source>
</evidence>
<feature type="domain" description="CCHC-type" evidence="4">
    <location>
        <begin position="314"/>
        <end position="327"/>
    </location>
</feature>
<proteinExistence type="predicted"/>
<dbReference type="Pfam" id="PF22936">
    <property type="entry name" value="Pol_BBD"/>
    <property type="match status" value="1"/>
</dbReference>
<dbReference type="InterPro" id="IPR025724">
    <property type="entry name" value="GAG-pre-integrase_dom"/>
</dbReference>
<keyword evidence="1" id="KW-0863">Zinc-finger</keyword>
<evidence type="ECO:0000259" key="4">
    <source>
        <dbReference type="PROSITE" id="PS50158"/>
    </source>
</evidence>
<reference evidence="5" key="1">
    <citation type="journal article" date="2022" name="Int. J. Mol. Sci.">
        <title>Draft Genome of Tanacetum Coccineum: Genomic Comparison of Closely Related Tanacetum-Family Plants.</title>
        <authorList>
            <person name="Yamashiro T."/>
            <person name="Shiraishi A."/>
            <person name="Nakayama K."/>
            <person name="Satake H."/>
        </authorList>
    </citation>
    <scope>NUCLEOTIDE SEQUENCE</scope>
</reference>
<evidence type="ECO:0000256" key="2">
    <source>
        <dbReference type="SAM" id="Coils"/>
    </source>
</evidence>
<keyword evidence="2" id="KW-0175">Coiled coil</keyword>
<protein>
    <submittedName>
        <fullName evidence="5">Retrovirus-related pol polyprotein from transposon TNT 1-94</fullName>
    </submittedName>
</protein>
<dbReference type="SMART" id="SM00343">
    <property type="entry name" value="ZnF_C2HC"/>
    <property type="match status" value="1"/>
</dbReference>
<keyword evidence="1" id="KW-0862">Zinc</keyword>
<evidence type="ECO:0000313" key="5">
    <source>
        <dbReference type="EMBL" id="GJT17629.1"/>
    </source>
</evidence>
<dbReference type="Gene3D" id="4.10.60.10">
    <property type="entry name" value="Zinc finger, CCHC-type"/>
    <property type="match status" value="1"/>
</dbReference>